<proteinExistence type="predicted"/>
<comment type="caution">
    <text evidence="1">The sequence shown here is derived from an EMBL/GenBank/DDBJ whole genome shotgun (WGS) entry which is preliminary data.</text>
</comment>
<dbReference type="EMBL" id="JARBJD010000200">
    <property type="protein sequence ID" value="KAK2947462.1"/>
    <property type="molecule type" value="Genomic_DNA"/>
</dbReference>
<dbReference type="Proteomes" id="UP001281761">
    <property type="component" value="Unassembled WGS sequence"/>
</dbReference>
<name>A0ABQ9X6R4_9EUKA</name>
<organism evidence="1 2">
    <name type="scientific">Blattamonas nauphoetae</name>
    <dbReference type="NCBI Taxonomy" id="2049346"/>
    <lineage>
        <taxon>Eukaryota</taxon>
        <taxon>Metamonada</taxon>
        <taxon>Preaxostyla</taxon>
        <taxon>Oxymonadida</taxon>
        <taxon>Blattamonas</taxon>
    </lineage>
</organism>
<reference evidence="1 2" key="1">
    <citation type="journal article" date="2022" name="bioRxiv">
        <title>Genomics of Preaxostyla Flagellates Illuminates Evolutionary Transitions and the Path Towards Mitochondrial Loss.</title>
        <authorList>
            <person name="Novak L.V.F."/>
            <person name="Treitli S.C."/>
            <person name="Pyrih J."/>
            <person name="Halakuc P."/>
            <person name="Pipaliya S.V."/>
            <person name="Vacek V."/>
            <person name="Brzon O."/>
            <person name="Soukal P."/>
            <person name="Eme L."/>
            <person name="Dacks J.B."/>
            <person name="Karnkowska A."/>
            <person name="Elias M."/>
            <person name="Hampl V."/>
        </authorList>
    </citation>
    <scope>NUCLEOTIDE SEQUENCE [LARGE SCALE GENOMIC DNA]</scope>
    <source>
        <strain evidence="1">NAU3</strain>
        <tissue evidence="1">Gut</tissue>
    </source>
</reference>
<protein>
    <submittedName>
        <fullName evidence="1">Uncharacterized protein</fullName>
    </submittedName>
</protein>
<gene>
    <name evidence="1" type="ORF">BLNAU_17612</name>
</gene>
<accession>A0ABQ9X6R4</accession>
<evidence type="ECO:0000313" key="2">
    <source>
        <dbReference type="Proteomes" id="UP001281761"/>
    </source>
</evidence>
<evidence type="ECO:0000313" key="1">
    <source>
        <dbReference type="EMBL" id="KAK2947462.1"/>
    </source>
</evidence>
<keyword evidence="2" id="KW-1185">Reference proteome</keyword>
<sequence>MPGYENQAARLIVDNFLSAFQVCGIIWKYGTGMATTGVDTEHFRTIKKQVESDTKILTWDGGHNSQNVFPEAMRVHKARGQQETVEGEQKTWDKILVEEGRIAGWGPVWTEYTYHVTCGRKY</sequence>